<accession>A0A2X3BCU8</accession>
<reference evidence="1 2" key="1">
    <citation type="submission" date="2018-06" db="EMBL/GenBank/DDBJ databases">
        <authorList>
            <consortium name="Pathogen Informatics"/>
            <person name="Doyle S."/>
        </authorList>
    </citation>
    <scope>NUCLEOTIDE SEQUENCE [LARGE SCALE GENOMIC DNA]</scope>
    <source>
        <strain evidence="1 2">NCTC13102</strain>
    </source>
</reference>
<evidence type="ECO:0000313" key="1">
    <source>
        <dbReference type="EMBL" id="SQB99587.1"/>
    </source>
</evidence>
<gene>
    <name evidence="1" type="ORF">NCTC13102_01912</name>
</gene>
<organism evidence="1 2">
    <name type="scientific">Helicobacter fennelliae</name>
    <dbReference type="NCBI Taxonomy" id="215"/>
    <lineage>
        <taxon>Bacteria</taxon>
        <taxon>Pseudomonadati</taxon>
        <taxon>Campylobacterota</taxon>
        <taxon>Epsilonproteobacteria</taxon>
        <taxon>Campylobacterales</taxon>
        <taxon>Helicobacteraceae</taxon>
        <taxon>Helicobacter</taxon>
    </lineage>
</organism>
<evidence type="ECO:0000313" key="2">
    <source>
        <dbReference type="Proteomes" id="UP000250166"/>
    </source>
</evidence>
<protein>
    <submittedName>
        <fullName evidence="1">Uncharacterized protein</fullName>
    </submittedName>
</protein>
<name>A0A2X3BCU8_9HELI</name>
<dbReference type="EMBL" id="UAWL01000006">
    <property type="protein sequence ID" value="SQB99587.1"/>
    <property type="molecule type" value="Genomic_DNA"/>
</dbReference>
<proteinExistence type="predicted"/>
<sequence length="81" mass="9207">MLILISQAMTNTINEVGASNVSKHCADFNIVNVVDIPHSSLGANRENFKSEAGFHFKFRQRPYQSQMAKSSLYPTRSKRYK</sequence>
<dbReference type="Proteomes" id="UP000250166">
    <property type="component" value="Unassembled WGS sequence"/>
</dbReference>
<dbReference type="AlphaFoldDB" id="A0A2X3BCU8"/>